<feature type="transmembrane region" description="Helical" evidence="6">
    <location>
        <begin position="157"/>
        <end position="176"/>
    </location>
</feature>
<evidence type="ECO:0000313" key="8">
    <source>
        <dbReference type="Proteomes" id="UP001596292"/>
    </source>
</evidence>
<comment type="caution">
    <text evidence="7">The sequence shown here is derived from an EMBL/GenBank/DDBJ whole genome shotgun (WGS) entry which is preliminary data.</text>
</comment>
<dbReference type="PANTHER" id="PTHR30341">
    <property type="entry name" value="SODIUM ION/PROTON ANTIPORTER NHAA-RELATED"/>
    <property type="match status" value="1"/>
</dbReference>
<keyword evidence="6" id="KW-0739">Sodium transport</keyword>
<dbReference type="Pfam" id="PF06965">
    <property type="entry name" value="Na_H_antiport_1"/>
    <property type="match status" value="1"/>
</dbReference>
<feature type="transmembrane region" description="Helical" evidence="6">
    <location>
        <begin position="334"/>
        <end position="356"/>
    </location>
</feature>
<comment type="subcellular location">
    <subcellularLocation>
        <location evidence="1">Cell inner membrane</location>
        <topology evidence="1">Multi-pass membrane protein</topology>
    </subcellularLocation>
    <subcellularLocation>
        <location evidence="6">Cell membrane</location>
        <topology evidence="6">Multi-pass membrane protein</topology>
    </subcellularLocation>
</comment>
<keyword evidence="6" id="KW-0406">Ion transport</keyword>
<evidence type="ECO:0000256" key="2">
    <source>
        <dbReference type="ARBA" id="ARBA00022475"/>
    </source>
</evidence>
<feature type="transmembrane region" description="Helical" evidence="6">
    <location>
        <begin position="295"/>
        <end position="322"/>
    </location>
</feature>
<keyword evidence="6" id="KW-0050">Antiport</keyword>
<feature type="transmembrane region" description="Helical" evidence="6">
    <location>
        <begin position="210"/>
        <end position="238"/>
    </location>
</feature>
<dbReference type="NCBIfam" id="NF007112">
    <property type="entry name" value="PRK09561.1"/>
    <property type="match status" value="1"/>
</dbReference>
<dbReference type="Gene3D" id="1.20.1530.10">
    <property type="entry name" value="Na+/H+ antiporter like domain"/>
    <property type="match status" value="1"/>
</dbReference>
<dbReference type="InterPro" id="IPR004670">
    <property type="entry name" value="NhaA"/>
</dbReference>
<reference evidence="8" key="1">
    <citation type="journal article" date="2019" name="Int. J. Syst. Evol. Microbiol.">
        <title>The Global Catalogue of Microorganisms (GCM) 10K type strain sequencing project: providing services to taxonomists for standard genome sequencing and annotation.</title>
        <authorList>
            <consortium name="The Broad Institute Genomics Platform"/>
            <consortium name="The Broad Institute Genome Sequencing Center for Infectious Disease"/>
            <person name="Wu L."/>
            <person name="Ma J."/>
        </authorList>
    </citation>
    <scope>NUCLEOTIDE SEQUENCE [LARGE SCALE GENOMIC DNA]</scope>
    <source>
        <strain evidence="8">CCUG 48316</strain>
    </source>
</reference>
<keyword evidence="3 6" id="KW-0812">Transmembrane</keyword>
<evidence type="ECO:0000256" key="6">
    <source>
        <dbReference type="HAMAP-Rule" id="MF_01844"/>
    </source>
</evidence>
<organism evidence="7 8">
    <name type="scientific">Methylobacterium komagatae</name>
    <dbReference type="NCBI Taxonomy" id="374425"/>
    <lineage>
        <taxon>Bacteria</taxon>
        <taxon>Pseudomonadati</taxon>
        <taxon>Pseudomonadota</taxon>
        <taxon>Alphaproteobacteria</taxon>
        <taxon>Hyphomicrobiales</taxon>
        <taxon>Methylobacteriaceae</taxon>
        <taxon>Methylobacterium</taxon>
    </lineage>
</organism>
<evidence type="ECO:0000256" key="1">
    <source>
        <dbReference type="ARBA" id="ARBA00004429"/>
    </source>
</evidence>
<feature type="transmembrane region" description="Helical" evidence="6">
    <location>
        <begin position="368"/>
        <end position="388"/>
    </location>
</feature>
<accession>A0ABW2BNC9</accession>
<dbReference type="Proteomes" id="UP001596292">
    <property type="component" value="Unassembled WGS sequence"/>
</dbReference>
<comment type="catalytic activity">
    <reaction evidence="6">
        <text>Na(+)(in) + 2 H(+)(out) = Na(+)(out) + 2 H(+)(in)</text>
        <dbReference type="Rhea" id="RHEA:29251"/>
        <dbReference type="ChEBI" id="CHEBI:15378"/>
        <dbReference type="ChEBI" id="CHEBI:29101"/>
    </reaction>
</comment>
<feature type="transmembrane region" description="Helical" evidence="6">
    <location>
        <begin position="124"/>
        <end position="145"/>
    </location>
</feature>
<gene>
    <name evidence="6 7" type="primary">nhaA</name>
    <name evidence="7" type="ORF">ACFQE0_15440</name>
</gene>
<dbReference type="PANTHER" id="PTHR30341:SF0">
    <property type="entry name" value="NA(+)_H(+) ANTIPORTER NHAA"/>
    <property type="match status" value="1"/>
</dbReference>
<dbReference type="HAMAP" id="MF_01844">
    <property type="entry name" value="NhaA"/>
    <property type="match status" value="1"/>
</dbReference>
<name>A0ABW2BNC9_9HYPH</name>
<comment type="similarity">
    <text evidence="6">Belongs to the NhaA Na(+)/H(+) (TC 2.A.33) antiporter family.</text>
</comment>
<keyword evidence="6" id="KW-0915">Sodium</keyword>
<sequence>MQAPRTLRRPASALRRMLTGEAGGGLVLMASAALALAVANSSLANVYFSALKAYLGPLSVLHWINDALMAVFFLLVGLEIKREMLDGRLRTWPDRILPGLAALGGMAAPALVYCAVNLSSPETLRGWAIPAATDIAFALGVLALLGSRVPVSLKVFLTALAIIDDLGAVVIIAAFYTADLSLPMLGGAALTFAVLFGLNKAGVSRLTPYLLLGLVLWVLVLKSGVHATVAGVLLALTIPLRLSAGKPDDPASPLHRLEHAIQPWSAYLILPIFGFANAGVSLAQFEWRMLLEPVTLGVALGLFIGKQVGVFGCVLACAAMGLAQRPAHATWAQVYGVAILCGVGFTMSLFIGLLAFAETPALESEVKVGVLAGSIACIVLGALVLLVAPTKGETTR</sequence>
<dbReference type="RefSeq" id="WP_378971176.1">
    <property type="nucleotide sequence ID" value="NZ_JBHSWN010000001.1"/>
</dbReference>
<dbReference type="NCBIfam" id="TIGR00773">
    <property type="entry name" value="NhaA"/>
    <property type="match status" value="1"/>
</dbReference>
<evidence type="ECO:0000313" key="7">
    <source>
        <dbReference type="EMBL" id="MFC6790886.1"/>
    </source>
</evidence>
<dbReference type="InterPro" id="IPR023171">
    <property type="entry name" value="Na/H_antiporter_dom_sf"/>
</dbReference>
<evidence type="ECO:0000256" key="4">
    <source>
        <dbReference type="ARBA" id="ARBA00022989"/>
    </source>
</evidence>
<dbReference type="EMBL" id="JBHSWN010000001">
    <property type="protein sequence ID" value="MFC6790886.1"/>
    <property type="molecule type" value="Genomic_DNA"/>
</dbReference>
<protein>
    <recommendedName>
        <fullName evidence="6">Na(+)/H(+) antiporter NhaA</fullName>
    </recommendedName>
    <alternativeName>
        <fullName evidence="6">Sodium/proton antiporter NhaA</fullName>
    </alternativeName>
</protein>
<keyword evidence="4 6" id="KW-1133">Transmembrane helix</keyword>
<feature type="transmembrane region" description="Helical" evidence="6">
    <location>
        <begin position="99"/>
        <end position="118"/>
    </location>
</feature>
<feature type="transmembrane region" description="Helical" evidence="6">
    <location>
        <begin position="264"/>
        <end position="283"/>
    </location>
</feature>
<keyword evidence="2 6" id="KW-1003">Cell membrane</keyword>
<dbReference type="NCBIfam" id="NF007111">
    <property type="entry name" value="PRK09560.1"/>
    <property type="match status" value="1"/>
</dbReference>
<evidence type="ECO:0000256" key="3">
    <source>
        <dbReference type="ARBA" id="ARBA00022692"/>
    </source>
</evidence>
<keyword evidence="5 6" id="KW-0472">Membrane</keyword>
<keyword evidence="8" id="KW-1185">Reference proteome</keyword>
<feature type="transmembrane region" description="Helical" evidence="6">
    <location>
        <begin position="182"/>
        <end position="198"/>
    </location>
</feature>
<keyword evidence="6" id="KW-0813">Transport</keyword>
<comment type="function">
    <text evidence="6">Na(+)/H(+) antiporter that extrudes sodium in exchange for external protons.</text>
</comment>
<evidence type="ECO:0000256" key="5">
    <source>
        <dbReference type="ARBA" id="ARBA00023136"/>
    </source>
</evidence>
<feature type="transmembrane region" description="Helical" evidence="6">
    <location>
        <begin position="60"/>
        <end position="78"/>
    </location>
</feature>
<proteinExistence type="inferred from homology"/>